<feature type="domain" description="PPIase FKBP-type" evidence="8">
    <location>
        <begin position="179"/>
        <end position="271"/>
    </location>
</feature>
<dbReference type="InterPro" id="IPR001179">
    <property type="entry name" value="PPIase_FKBP_dom"/>
</dbReference>
<dbReference type="EC" id="5.2.1.8" evidence="2 5"/>
<reference evidence="9" key="5">
    <citation type="submission" date="2025-09" db="UniProtKB">
        <authorList>
            <consortium name="Ensembl"/>
        </authorList>
    </citation>
    <scope>IDENTIFICATION</scope>
</reference>
<dbReference type="GO" id="GO:0030426">
    <property type="term" value="C:growth cone"/>
    <property type="evidence" value="ECO:0007669"/>
    <property type="project" value="TreeGrafter"/>
</dbReference>
<dbReference type="Proteomes" id="UP000314983">
    <property type="component" value="Chromosome 18"/>
</dbReference>
<feature type="compositionally biased region" description="Basic and acidic residues" evidence="7">
    <location>
        <begin position="894"/>
        <end position="905"/>
    </location>
</feature>
<dbReference type="AlphaFoldDB" id="A0A4W4FNV7"/>
<dbReference type="GO" id="GO:0003755">
    <property type="term" value="F:peptidyl-prolyl cis-trans isomerase activity"/>
    <property type="evidence" value="ECO:0007669"/>
    <property type="project" value="UniProtKB-KW"/>
</dbReference>
<keyword evidence="10" id="KW-1185">Reference proteome</keyword>
<feature type="compositionally biased region" description="Acidic residues" evidence="7">
    <location>
        <begin position="877"/>
        <end position="893"/>
    </location>
</feature>
<feature type="compositionally biased region" description="Pro residues" evidence="7">
    <location>
        <begin position="970"/>
        <end position="982"/>
    </location>
</feature>
<reference evidence="10" key="2">
    <citation type="journal article" date="2017" name="Sci. Adv.">
        <title>A tail of two voltages: Proteomic comparison of the three electric organs of the electric eel.</title>
        <authorList>
            <person name="Traeger L.L."/>
            <person name="Sabat G."/>
            <person name="Barrett-Wilt G.A."/>
            <person name="Wells G.B."/>
            <person name="Sussman M.R."/>
        </authorList>
    </citation>
    <scope>NUCLEOTIDE SEQUENCE [LARGE SCALE GENOMIC DNA]</scope>
</reference>
<gene>
    <name evidence="9" type="primary">fkbp15b</name>
</gene>
<feature type="coiled-coil region" evidence="6">
    <location>
        <begin position="630"/>
        <end position="728"/>
    </location>
</feature>
<evidence type="ECO:0000313" key="9">
    <source>
        <dbReference type="Ensembl" id="ENSEEEP00000026603.2"/>
    </source>
</evidence>
<feature type="region of interest" description="Disordered" evidence="7">
    <location>
        <begin position="856"/>
        <end position="996"/>
    </location>
</feature>
<evidence type="ECO:0000256" key="3">
    <source>
        <dbReference type="ARBA" id="ARBA00023110"/>
    </source>
</evidence>
<dbReference type="GeneTree" id="ENSGT00530000064286"/>
<evidence type="ECO:0000256" key="2">
    <source>
        <dbReference type="ARBA" id="ARBA00013194"/>
    </source>
</evidence>
<feature type="compositionally biased region" description="Basic and acidic residues" evidence="7">
    <location>
        <begin position="856"/>
        <end position="876"/>
    </location>
</feature>
<reference evidence="9" key="3">
    <citation type="submission" date="2020-05" db="EMBL/GenBank/DDBJ databases">
        <title>Electrophorus electricus (electric eel) genome, fEleEle1, primary haplotype.</title>
        <authorList>
            <person name="Myers G."/>
            <person name="Meyer A."/>
            <person name="Fedrigo O."/>
            <person name="Formenti G."/>
            <person name="Rhie A."/>
            <person name="Tracey A."/>
            <person name="Sims Y."/>
            <person name="Jarvis E.D."/>
        </authorList>
    </citation>
    <scope>NUCLEOTIDE SEQUENCE [LARGE SCALE GENOMIC DNA]</scope>
</reference>
<dbReference type="PROSITE" id="PS50059">
    <property type="entry name" value="FKBP_PPIASE"/>
    <property type="match status" value="1"/>
</dbReference>
<evidence type="ECO:0000313" key="10">
    <source>
        <dbReference type="Proteomes" id="UP000314983"/>
    </source>
</evidence>
<dbReference type="InterPro" id="IPR056598">
    <property type="entry name" value="FKBP-15_dom"/>
</dbReference>
<feature type="coiled-coil region" evidence="6">
    <location>
        <begin position="523"/>
        <end position="593"/>
    </location>
</feature>
<reference evidence="10" key="1">
    <citation type="journal article" date="2014" name="Science">
        <title>Nonhuman genetics. Genomic basis for the convergent evolution of electric organs.</title>
        <authorList>
            <person name="Gallant J.R."/>
            <person name="Traeger L.L."/>
            <person name="Volkening J.D."/>
            <person name="Moffett H."/>
            <person name="Chen P.H."/>
            <person name="Novina C.D."/>
            <person name="Phillips G.N.Jr."/>
            <person name="Anand R."/>
            <person name="Wells G.B."/>
            <person name="Pinch M."/>
            <person name="Guth R."/>
            <person name="Unguez G.A."/>
            <person name="Albert J.S."/>
            <person name="Zakon H.H."/>
            <person name="Samanta M.P."/>
            <person name="Sussman M.R."/>
        </authorList>
    </citation>
    <scope>NUCLEOTIDE SEQUENCE [LARGE SCALE GENOMIC DNA]</scope>
</reference>
<dbReference type="Pfam" id="PF23649">
    <property type="entry name" value="FKBP15"/>
    <property type="match status" value="1"/>
</dbReference>
<dbReference type="Gene3D" id="3.10.50.40">
    <property type="match status" value="1"/>
</dbReference>
<feature type="region of interest" description="Disordered" evidence="7">
    <location>
        <begin position="23"/>
        <end position="52"/>
    </location>
</feature>
<dbReference type="Ensembl" id="ENSEEET00000026905.2">
    <property type="protein sequence ID" value="ENSEEEP00000026603.2"/>
    <property type="gene ID" value="ENSEEEG00000012826.2"/>
</dbReference>
<protein>
    <recommendedName>
        <fullName evidence="2 5">peptidylprolyl isomerase</fullName>
        <ecNumber evidence="2 5">5.2.1.8</ecNumber>
    </recommendedName>
</protein>
<sequence length="996" mass="111163">MSPTGGAKLASLFGLDQATSQGNESFQYTAPKQPRKISINSGPPAQKPGPPSVSPAVLFATAVQAYRYVNGQYMKQGKLGAAVLGNHTTKEYKLLLYASQQRKLTAARIHPLLRTVQPSNYCTFYDDQRQNWSLMFESEKAATDFCKEVCLAKANSGAPLEAVVTQDLVSGEGQEVEHGDSLEVAYTGWLLQKHTIGQVFDSNVNKDKLLRLKLGAGKVIKGWEEGMLNMRKGGRRLMVIPPALAYGSQGVPGQVPPDSTLVFEAEVRRVKFVKDSCSEKLGVVSRDSAVPSPAPSVESVLVQTPCPGRHPCCLWQNPDATKAKLISRMAKMGQPMLPFLAGTAAAPSSSSQAESSDSELEVYIYIKKSPPTSFFYISESTMVFLSVPFYSVPFLSVLIKIYVVKYTEYLTWEQSSLAPSPLQPLGQVYPTQTVPYQGSSDVTSFLMTEARQHSTEIRLAVGKVADKVDQLACKMEDLHKQGGLSVGLSNVSMETAMIMHNIQRIIQENECLKKEVFEKSSRIEEQNRKIGELINQNQRCMEHSNLLMEQRNDSLKSSSEHNQARILQAEQEKARLTEELACSTARVSELQLELSAQRQHSSGLQTSLSAALQEAEQHSTRGWVCVCLLVSELKDTAEQVQTQLRAEKQKRKEAELRLSSLDDELQDVKSEKENLERTLSERKRKWQMERQRFDEELEELRKASQLEMDTLRNQLRKARTSTDQAAAEQLTQVQADVEREWQAKCEQALATAREQHSRQITELTEHRDTLQLKLTQLQDRVRAHTHTRTHTVQLKHIQLQVRTHLHRLSRSTQVKRVMNGVFHSLRGEFDLQETYTGSAVLGVLVNTIKVCHLKGDQMRAEEKRDVSEKAETRDGETESWEGEEEVAGGEEEVERSVTAKARQETLQDALPTDNESREETVQSDITPQTRPEKDITPEEGRTAGLSATEDNAKSISGQLGEPNLTENKPNGPPKNPPPPPSAPQEDVAVMAPQITR</sequence>
<name>A0A4W4FNV7_ELEEL</name>
<organism evidence="9 10">
    <name type="scientific">Electrophorus electricus</name>
    <name type="common">Electric eel</name>
    <name type="synonym">Gymnotus electricus</name>
    <dbReference type="NCBI Taxonomy" id="8005"/>
    <lineage>
        <taxon>Eukaryota</taxon>
        <taxon>Metazoa</taxon>
        <taxon>Chordata</taxon>
        <taxon>Craniata</taxon>
        <taxon>Vertebrata</taxon>
        <taxon>Euteleostomi</taxon>
        <taxon>Actinopterygii</taxon>
        <taxon>Neopterygii</taxon>
        <taxon>Teleostei</taxon>
        <taxon>Ostariophysi</taxon>
        <taxon>Gymnotiformes</taxon>
        <taxon>Gymnotoidei</taxon>
        <taxon>Gymnotidae</taxon>
        <taxon>Electrophorus</taxon>
    </lineage>
</organism>
<dbReference type="Pfam" id="PF00254">
    <property type="entry name" value="FKBP_C"/>
    <property type="match status" value="1"/>
</dbReference>
<evidence type="ECO:0000256" key="4">
    <source>
        <dbReference type="ARBA" id="ARBA00023235"/>
    </source>
</evidence>
<keyword evidence="4 5" id="KW-0413">Isomerase</keyword>
<evidence type="ECO:0000256" key="1">
    <source>
        <dbReference type="ARBA" id="ARBA00000971"/>
    </source>
</evidence>
<feature type="compositionally biased region" description="Basic and acidic residues" evidence="7">
    <location>
        <begin position="930"/>
        <end position="941"/>
    </location>
</feature>
<evidence type="ECO:0000256" key="5">
    <source>
        <dbReference type="PROSITE-ProRule" id="PRU00277"/>
    </source>
</evidence>
<accession>A0A4W4FNV7</accession>
<evidence type="ECO:0000256" key="6">
    <source>
        <dbReference type="SAM" id="Coils"/>
    </source>
</evidence>
<dbReference type="PANTHER" id="PTHR44927">
    <property type="entry name" value="FK506-BINDING PROTEIN 15"/>
    <property type="match status" value="1"/>
</dbReference>
<dbReference type="PANTHER" id="PTHR44927:SF1">
    <property type="entry name" value="FK506-BINDING PROTEIN 15"/>
    <property type="match status" value="1"/>
</dbReference>
<reference evidence="9" key="4">
    <citation type="submission" date="2025-08" db="UniProtKB">
        <authorList>
            <consortium name="Ensembl"/>
        </authorList>
    </citation>
    <scope>IDENTIFICATION</scope>
</reference>
<evidence type="ECO:0000256" key="7">
    <source>
        <dbReference type="SAM" id="MobiDB-lite"/>
    </source>
</evidence>
<dbReference type="FunFam" id="3.10.50.40:FF:000006">
    <property type="entry name" value="Peptidyl-prolyl cis-trans isomerase"/>
    <property type="match status" value="1"/>
</dbReference>
<feature type="coiled-coil region" evidence="6">
    <location>
        <begin position="753"/>
        <end position="780"/>
    </location>
</feature>
<evidence type="ECO:0000259" key="8">
    <source>
        <dbReference type="PROSITE" id="PS50059"/>
    </source>
</evidence>
<dbReference type="SUPFAM" id="SSF54534">
    <property type="entry name" value="FKBP-like"/>
    <property type="match status" value="1"/>
</dbReference>
<dbReference type="InterPro" id="IPR046357">
    <property type="entry name" value="PPIase_dom_sf"/>
</dbReference>
<keyword evidence="3 5" id="KW-0697">Rotamase</keyword>
<comment type="catalytic activity">
    <reaction evidence="1 5">
        <text>[protein]-peptidylproline (omega=180) = [protein]-peptidylproline (omega=0)</text>
        <dbReference type="Rhea" id="RHEA:16237"/>
        <dbReference type="Rhea" id="RHEA-COMP:10747"/>
        <dbReference type="Rhea" id="RHEA-COMP:10748"/>
        <dbReference type="ChEBI" id="CHEBI:83833"/>
        <dbReference type="ChEBI" id="CHEBI:83834"/>
        <dbReference type="EC" id="5.2.1.8"/>
    </reaction>
</comment>
<keyword evidence="6" id="KW-0175">Coiled coil</keyword>
<proteinExistence type="predicted"/>